<gene>
    <name evidence="6" type="ORF">ENR47_05590</name>
</gene>
<dbReference type="Pfam" id="PF04545">
    <property type="entry name" value="Sigma70_r4"/>
    <property type="match status" value="1"/>
</dbReference>
<name>A0A832M2U8_9CYAN</name>
<dbReference type="InterPro" id="IPR013324">
    <property type="entry name" value="RNA_pol_sigma_r3/r4-like"/>
</dbReference>
<comment type="caution">
    <text evidence="6">The sequence shown here is derived from an EMBL/GenBank/DDBJ whole genome shotgun (WGS) entry which is preliminary data.</text>
</comment>
<dbReference type="NCBIfam" id="TIGR02937">
    <property type="entry name" value="sigma70-ECF"/>
    <property type="match status" value="1"/>
</dbReference>
<dbReference type="PANTHER" id="PTHR30385">
    <property type="entry name" value="SIGMA FACTOR F FLAGELLAR"/>
    <property type="match status" value="1"/>
</dbReference>
<organism evidence="6">
    <name type="scientific">Oscillatoriales cyanobacterium SpSt-402</name>
    <dbReference type="NCBI Taxonomy" id="2282168"/>
    <lineage>
        <taxon>Bacteria</taxon>
        <taxon>Bacillati</taxon>
        <taxon>Cyanobacteriota</taxon>
        <taxon>Cyanophyceae</taxon>
        <taxon>Oscillatoriophycideae</taxon>
        <taxon>Oscillatoriales</taxon>
    </lineage>
</organism>
<protein>
    <submittedName>
        <fullName evidence="6">Sigma-70 family RNA polymerase sigma factor</fullName>
    </submittedName>
</protein>
<proteinExistence type="predicted"/>
<dbReference type="GO" id="GO:0016987">
    <property type="term" value="F:sigma factor activity"/>
    <property type="evidence" value="ECO:0007669"/>
    <property type="project" value="UniProtKB-KW"/>
</dbReference>
<evidence type="ECO:0000256" key="2">
    <source>
        <dbReference type="ARBA" id="ARBA00023082"/>
    </source>
</evidence>
<evidence type="ECO:0000313" key="6">
    <source>
        <dbReference type="EMBL" id="HGW93740.1"/>
    </source>
</evidence>
<keyword evidence="4" id="KW-0804">Transcription</keyword>
<dbReference type="AlphaFoldDB" id="A0A832M2U8"/>
<dbReference type="GO" id="GO:0006352">
    <property type="term" value="P:DNA-templated transcription initiation"/>
    <property type="evidence" value="ECO:0007669"/>
    <property type="project" value="InterPro"/>
</dbReference>
<dbReference type="GO" id="GO:0003677">
    <property type="term" value="F:DNA binding"/>
    <property type="evidence" value="ECO:0007669"/>
    <property type="project" value="UniProtKB-KW"/>
</dbReference>
<sequence>MRARQDITELFSTFVQFEADRFSRWVTDIRLRRNMQDCLNQVSTVPGSKHVWALSWHKNWQNQTTQLAGKHLSAYLQEPCYWAAQQTLRKFSIPQHGLADYFQLAIAEFDSILKGFKPERSSSLAAYAKIAFASRLRDILRQRREIDGVTTWTLLRSRIGRKGLIEALHHAGLSASEIEQYWLAWICFKTVYTPAHAGTKRSPEPDHSLWESVAKLYNTERQNQLTVPGSPCSPEMIEQWMRKAATHVRAYLYPPVDSLNFRGEDGQELDLPDPQIHSGLDVILREEERQTRRCQQQQIGTLLTTTVEQLDAEMQSILRLYYQQNQTQKQIADQIGISQPTVVRRLTKARDTLLKVLMKWSQDEMNISPTPDLVKDRGTALEEWLQFHYAERLSSEGNGEDYDL</sequence>
<dbReference type="SUPFAM" id="SSF88659">
    <property type="entry name" value="Sigma3 and sigma4 domains of RNA polymerase sigma factors"/>
    <property type="match status" value="1"/>
</dbReference>
<dbReference type="CDD" id="cd06171">
    <property type="entry name" value="Sigma70_r4"/>
    <property type="match status" value="1"/>
</dbReference>
<accession>A0A832M2U8</accession>
<evidence type="ECO:0000259" key="5">
    <source>
        <dbReference type="Pfam" id="PF04545"/>
    </source>
</evidence>
<evidence type="ECO:0000256" key="1">
    <source>
        <dbReference type="ARBA" id="ARBA00023015"/>
    </source>
</evidence>
<evidence type="ECO:0000256" key="3">
    <source>
        <dbReference type="ARBA" id="ARBA00023125"/>
    </source>
</evidence>
<evidence type="ECO:0000256" key="4">
    <source>
        <dbReference type="ARBA" id="ARBA00023163"/>
    </source>
</evidence>
<dbReference type="EMBL" id="DSRD01000362">
    <property type="protein sequence ID" value="HGW93740.1"/>
    <property type="molecule type" value="Genomic_DNA"/>
</dbReference>
<dbReference type="Gene3D" id="1.10.10.60">
    <property type="entry name" value="Homeodomain-like"/>
    <property type="match status" value="1"/>
</dbReference>
<feature type="domain" description="RNA polymerase sigma-70 region 4" evidence="5">
    <location>
        <begin position="308"/>
        <end position="353"/>
    </location>
</feature>
<keyword evidence="3" id="KW-0238">DNA-binding</keyword>
<keyword evidence="1" id="KW-0805">Transcription regulation</keyword>
<dbReference type="InterPro" id="IPR014284">
    <property type="entry name" value="RNA_pol_sigma-70_dom"/>
</dbReference>
<reference evidence="6" key="1">
    <citation type="journal article" date="2020" name="mSystems">
        <title>Genome- and Community-Level Interaction Insights into Carbon Utilization and Element Cycling Functions of Hydrothermarchaeota in Hydrothermal Sediment.</title>
        <authorList>
            <person name="Zhou Z."/>
            <person name="Liu Y."/>
            <person name="Xu W."/>
            <person name="Pan J."/>
            <person name="Luo Z.H."/>
            <person name="Li M."/>
        </authorList>
    </citation>
    <scope>NUCLEOTIDE SEQUENCE [LARGE SCALE GENOMIC DNA]</scope>
    <source>
        <strain evidence="6">SpSt-402</strain>
    </source>
</reference>
<dbReference type="InterPro" id="IPR007630">
    <property type="entry name" value="RNA_pol_sigma70_r4"/>
</dbReference>
<dbReference type="PANTHER" id="PTHR30385:SF7">
    <property type="entry name" value="RNA POLYMERASE SIGMA FACTOR FLIA"/>
    <property type="match status" value="1"/>
</dbReference>
<keyword evidence="2" id="KW-0731">Sigma factor</keyword>